<evidence type="ECO:0000313" key="7">
    <source>
        <dbReference type="EMBL" id="CAL16363.1"/>
    </source>
</evidence>
<evidence type="ECO:0000256" key="4">
    <source>
        <dbReference type="ARBA" id="ARBA00022989"/>
    </source>
</evidence>
<feature type="transmembrane region" description="Helical" evidence="6">
    <location>
        <begin position="384"/>
        <end position="403"/>
    </location>
</feature>
<feature type="transmembrane region" description="Helical" evidence="6">
    <location>
        <begin position="274"/>
        <end position="298"/>
    </location>
</feature>
<reference evidence="7 8" key="1">
    <citation type="journal article" date="2006" name="Nat. Biotechnol.">
        <title>Genome sequence of the ubiquitous hydrocarbon-degrading marine bacterium Alcanivorax borkumensis.</title>
        <authorList>
            <person name="Schneiker S."/>
            <person name="Martins dos Santos V.A.P."/>
            <person name="Bartels D."/>
            <person name="Bekel T."/>
            <person name="Brecht M."/>
            <person name="Buhrmester J."/>
            <person name="Chernikova T.N."/>
            <person name="Denaro R."/>
            <person name="Ferrer M."/>
            <person name="Gertler C."/>
            <person name="Goesmann A."/>
            <person name="Golyshina O.V."/>
            <person name="Kaminski F."/>
            <person name="Khachane A.N."/>
            <person name="Lang S."/>
            <person name="Linke B."/>
            <person name="McHardy A.C."/>
            <person name="Meyer F."/>
            <person name="Nechitaylo T."/>
            <person name="Puehler A."/>
            <person name="Regenhardt D."/>
            <person name="Rupp O."/>
            <person name="Sabirova J.S."/>
            <person name="Selbitschka W."/>
            <person name="Yakimov M.M."/>
            <person name="Timmis K.N."/>
            <person name="Vorhoelter F.-J."/>
            <person name="Weidner S."/>
            <person name="Kaiser O."/>
            <person name="Golyshin P.N."/>
        </authorList>
    </citation>
    <scope>NUCLEOTIDE SEQUENCE [LARGE SCALE GENOMIC DNA]</scope>
    <source>
        <strain evidence="8">ATCC 700651 / DSM 11573 / NCIMB 13689 / SK2</strain>
    </source>
</reference>
<evidence type="ECO:0000313" key="8">
    <source>
        <dbReference type="Proteomes" id="UP000008871"/>
    </source>
</evidence>
<feature type="transmembrane region" description="Helical" evidence="6">
    <location>
        <begin position="409"/>
        <end position="430"/>
    </location>
</feature>
<feature type="transmembrane region" description="Helical" evidence="6">
    <location>
        <begin position="238"/>
        <end position="262"/>
    </location>
</feature>
<feature type="transmembrane region" description="Helical" evidence="6">
    <location>
        <begin position="197"/>
        <end position="217"/>
    </location>
</feature>
<accession>Q0VR35</accession>
<evidence type="ECO:0000256" key="5">
    <source>
        <dbReference type="ARBA" id="ARBA00023136"/>
    </source>
</evidence>
<evidence type="ECO:0000256" key="6">
    <source>
        <dbReference type="SAM" id="Phobius"/>
    </source>
</evidence>
<comment type="subcellular location">
    <subcellularLocation>
        <location evidence="1">Cell membrane</location>
        <topology evidence="1">Multi-pass membrane protein</topology>
    </subcellularLocation>
</comment>
<keyword evidence="2" id="KW-1003">Cell membrane</keyword>
<dbReference type="RefSeq" id="WP_011588199.1">
    <property type="nucleotide sequence ID" value="NC_008260.1"/>
</dbReference>
<feature type="transmembrane region" description="Helical" evidence="6">
    <location>
        <begin position="58"/>
        <end position="80"/>
    </location>
</feature>
<feature type="transmembrane region" description="Helical" evidence="6">
    <location>
        <begin position="319"/>
        <end position="343"/>
    </location>
</feature>
<keyword evidence="5 6" id="KW-0472">Membrane</keyword>
<keyword evidence="4 6" id="KW-1133">Transmembrane helix</keyword>
<gene>
    <name evidence="7" type="primary">wzx</name>
    <name evidence="7" type="ordered locus">ABO_0915</name>
</gene>
<dbReference type="GO" id="GO:0005886">
    <property type="term" value="C:plasma membrane"/>
    <property type="evidence" value="ECO:0007669"/>
    <property type="project" value="UniProtKB-SubCell"/>
</dbReference>
<feature type="transmembrane region" description="Helical" evidence="6">
    <location>
        <begin position="355"/>
        <end position="377"/>
    </location>
</feature>
<dbReference type="EMBL" id="AM286690">
    <property type="protein sequence ID" value="CAL16363.1"/>
    <property type="molecule type" value="Genomic_DNA"/>
</dbReference>
<dbReference type="PANTHER" id="PTHR30250">
    <property type="entry name" value="PST FAMILY PREDICTED COLANIC ACID TRANSPORTER"/>
    <property type="match status" value="1"/>
</dbReference>
<dbReference type="InterPro" id="IPR050833">
    <property type="entry name" value="Poly_Biosynth_Transport"/>
</dbReference>
<feature type="transmembrane region" description="Helical" evidence="6">
    <location>
        <begin position="106"/>
        <end position="128"/>
    </location>
</feature>
<dbReference type="CDD" id="cd13128">
    <property type="entry name" value="MATE_Wzx_like"/>
    <property type="match status" value="1"/>
</dbReference>
<dbReference type="HOGENOM" id="CLU_022017_5_4_6"/>
<keyword evidence="8" id="KW-1185">Reference proteome</keyword>
<dbReference type="Pfam" id="PF01943">
    <property type="entry name" value="Polysacc_synt"/>
    <property type="match status" value="1"/>
</dbReference>
<evidence type="ECO:0000256" key="3">
    <source>
        <dbReference type="ARBA" id="ARBA00022692"/>
    </source>
</evidence>
<sequence length="442" mass="47243">MNNWRTRLAEIKQGQGLKAQLVRGVLGVGGLKLLSMPLTLGASVLLARGLGPEGYGQYVFVLSLITMLALPVGPGIGQLITREVAKYQYSEQWSFFRGVLRRSNQWVVLAATLFLVVVVSAASWNAKWEVNDRWALLLIASFLVPLLGLNTVRSNTLQGLRHVVLAQLPDLLLRPATHLVVAAMLMFSGLLNPATALGAQIAGTGVAFLVGALFLQLKIPGQVRLSAPKYRTAEWGKAIMPFTLLAAVGTLNSQIGILFLGWLGRPEDVAALQIGMSGSALVVFVLALINLVISPHIIKARQEGDKNKLQMLSRYSSRAALFGALPIGLPLIFVGDAIVHYLYGDEYINSAVLPLAILTAGQLFNVACGSVGQFLTMSGYEKDTLLGQVVALMASVALAVILIPDFGAVGAASAVTAGLVIWNLVLAWLFKKRLGFMPTVLG</sequence>
<evidence type="ECO:0000256" key="1">
    <source>
        <dbReference type="ARBA" id="ARBA00004651"/>
    </source>
</evidence>
<dbReference type="InterPro" id="IPR002797">
    <property type="entry name" value="Polysacc_synth"/>
</dbReference>
<dbReference type="eggNOG" id="COG2244">
    <property type="taxonomic scope" value="Bacteria"/>
</dbReference>
<feature type="transmembrane region" description="Helical" evidence="6">
    <location>
        <begin position="21"/>
        <end position="46"/>
    </location>
</feature>
<dbReference type="KEGG" id="abo:ABO_0915"/>
<dbReference type="PANTHER" id="PTHR30250:SF11">
    <property type="entry name" value="O-ANTIGEN TRANSPORTER-RELATED"/>
    <property type="match status" value="1"/>
</dbReference>
<keyword evidence="3 6" id="KW-0812">Transmembrane</keyword>
<protein>
    <submittedName>
        <fullName evidence="7">Polysaccharide export protein, translocase</fullName>
    </submittedName>
</protein>
<name>Q0VR35_ALCBS</name>
<organism evidence="7 8">
    <name type="scientific">Alcanivorax borkumensis (strain ATCC 700651 / DSM 11573 / NCIMB 13689 / SK2)</name>
    <dbReference type="NCBI Taxonomy" id="393595"/>
    <lineage>
        <taxon>Bacteria</taxon>
        <taxon>Pseudomonadati</taxon>
        <taxon>Pseudomonadota</taxon>
        <taxon>Gammaproteobacteria</taxon>
        <taxon>Oceanospirillales</taxon>
        <taxon>Alcanivoracaceae</taxon>
        <taxon>Alcanivorax</taxon>
    </lineage>
</organism>
<feature type="transmembrane region" description="Helical" evidence="6">
    <location>
        <begin position="172"/>
        <end position="191"/>
    </location>
</feature>
<dbReference type="AlphaFoldDB" id="Q0VR35"/>
<proteinExistence type="predicted"/>
<dbReference type="Proteomes" id="UP000008871">
    <property type="component" value="Chromosome"/>
</dbReference>
<dbReference type="STRING" id="393595.ABO_0915"/>
<evidence type="ECO:0000256" key="2">
    <source>
        <dbReference type="ARBA" id="ARBA00022475"/>
    </source>
</evidence>
<feature type="transmembrane region" description="Helical" evidence="6">
    <location>
        <begin position="134"/>
        <end position="152"/>
    </location>
</feature>